<dbReference type="GO" id="GO:0009396">
    <property type="term" value="P:folic acid-containing compound biosynthetic process"/>
    <property type="evidence" value="ECO:0007669"/>
    <property type="project" value="TreeGrafter"/>
</dbReference>
<evidence type="ECO:0000313" key="9">
    <source>
        <dbReference type="Proteomes" id="UP000530660"/>
    </source>
</evidence>
<accession>A0A7J7IIN9</accession>
<keyword evidence="3 6" id="KW-0067">ATP-binding</keyword>
<dbReference type="GO" id="GO:0030272">
    <property type="term" value="F:5-formyltetrahydrofolate cyclo-ligase activity"/>
    <property type="evidence" value="ECO:0007669"/>
    <property type="project" value="UniProtKB-EC"/>
</dbReference>
<feature type="binding site" evidence="6">
    <location>
        <position position="60"/>
    </location>
    <ligand>
        <name>substrate</name>
    </ligand>
</feature>
<evidence type="ECO:0000256" key="1">
    <source>
        <dbReference type="ARBA" id="ARBA00010638"/>
    </source>
</evidence>
<dbReference type="GO" id="GO:0046872">
    <property type="term" value="F:metal ion binding"/>
    <property type="evidence" value="ECO:0007669"/>
    <property type="project" value="UniProtKB-KW"/>
</dbReference>
<dbReference type="AlphaFoldDB" id="A0A7J7IIN9"/>
<dbReference type="PANTHER" id="PTHR23407">
    <property type="entry name" value="ATPASE INHIBITOR/5-FORMYLTETRAHYDROFOLATE CYCLO-LIGASE"/>
    <property type="match status" value="1"/>
</dbReference>
<name>A0A7J7IIN9_9RHOD</name>
<dbReference type="GO" id="GO:0005739">
    <property type="term" value="C:mitochondrion"/>
    <property type="evidence" value="ECO:0007669"/>
    <property type="project" value="TreeGrafter"/>
</dbReference>
<organism evidence="8 9">
    <name type="scientific">Cyanidiococcus yangmingshanensis</name>
    <dbReference type="NCBI Taxonomy" id="2690220"/>
    <lineage>
        <taxon>Eukaryota</taxon>
        <taxon>Rhodophyta</taxon>
        <taxon>Bangiophyceae</taxon>
        <taxon>Cyanidiales</taxon>
        <taxon>Cyanidiaceae</taxon>
        <taxon>Cyanidiococcus</taxon>
    </lineage>
</organism>
<dbReference type="Pfam" id="PF01812">
    <property type="entry name" value="5-FTHF_cyc-lig"/>
    <property type="match status" value="1"/>
</dbReference>
<dbReference type="EC" id="6.3.3.2" evidence="5 7"/>
<sequence length="200" mass="22773">MQDVLVMKRELRKRMRSLLRQVSPTELGPRSRDACQKLINSALFQSATTVAAFYHMPSNEVETTELLRVCFDRGKQVFLPRIEVESAAGMIMLEAYSVQDVEGWPPNPMGIREPPTLFHEVPRREVFSMIERHGQPLDLVVVPGLAFDAFGHRLGRGKGYYDTFLSKCDMLHRQYNLPSPRRVGLALSCQMVSQGACYRT</sequence>
<evidence type="ECO:0000256" key="6">
    <source>
        <dbReference type="PIRSR" id="PIRSR006806-1"/>
    </source>
</evidence>
<gene>
    <name evidence="8" type="ORF">F1559_001784</name>
</gene>
<dbReference type="GO" id="GO:0005524">
    <property type="term" value="F:ATP binding"/>
    <property type="evidence" value="ECO:0007669"/>
    <property type="project" value="UniProtKB-KW"/>
</dbReference>
<dbReference type="OrthoDB" id="2015992at2759"/>
<dbReference type="PIRSF" id="PIRSF006806">
    <property type="entry name" value="FTHF_cligase"/>
    <property type="match status" value="1"/>
</dbReference>
<dbReference type="PANTHER" id="PTHR23407:SF1">
    <property type="entry name" value="5-FORMYLTETRAHYDROFOLATE CYCLO-LIGASE"/>
    <property type="match status" value="1"/>
</dbReference>
<evidence type="ECO:0000313" key="8">
    <source>
        <dbReference type="EMBL" id="KAF6002972.1"/>
    </source>
</evidence>
<dbReference type="InterPro" id="IPR024185">
    <property type="entry name" value="FTHF_cligase-like_sf"/>
</dbReference>
<comment type="similarity">
    <text evidence="1 7">Belongs to the 5-formyltetrahydrofolate cyclo-ligase family.</text>
</comment>
<evidence type="ECO:0000256" key="3">
    <source>
        <dbReference type="ARBA" id="ARBA00022840"/>
    </source>
</evidence>
<comment type="caution">
    <text evidence="8">The sequence shown here is derived from an EMBL/GenBank/DDBJ whole genome shotgun (WGS) entry which is preliminary data.</text>
</comment>
<dbReference type="InterPro" id="IPR002698">
    <property type="entry name" value="FTHF_cligase"/>
</dbReference>
<reference evidence="8 9" key="1">
    <citation type="journal article" date="2020" name="J. Phycol.">
        <title>Comparative genome analysis reveals Cyanidiococcus gen. nov., a new extremophilic red algal genus sister to Cyanidioschyzon (Cyanidioschyzonaceae, Rhodophyta).</title>
        <authorList>
            <person name="Liu S.-L."/>
            <person name="Chiang Y.-R."/>
            <person name="Yoon H.S."/>
            <person name="Fu H.-Y."/>
        </authorList>
    </citation>
    <scope>NUCLEOTIDE SEQUENCE [LARGE SCALE GENOMIC DNA]</scope>
    <source>
        <strain evidence="8 9">THAL066</strain>
    </source>
</reference>
<keyword evidence="2 6" id="KW-0547">Nucleotide-binding</keyword>
<feature type="binding site" evidence="6">
    <location>
        <begin position="153"/>
        <end position="161"/>
    </location>
    <ligand>
        <name>ATP</name>
        <dbReference type="ChEBI" id="CHEBI:30616"/>
    </ligand>
</feature>
<dbReference type="GO" id="GO:0035999">
    <property type="term" value="P:tetrahydrofolate interconversion"/>
    <property type="evidence" value="ECO:0007669"/>
    <property type="project" value="TreeGrafter"/>
</dbReference>
<proteinExistence type="inferred from homology"/>
<evidence type="ECO:0000256" key="4">
    <source>
        <dbReference type="ARBA" id="ARBA00036539"/>
    </source>
</evidence>
<keyword evidence="9" id="KW-1185">Reference proteome</keyword>
<dbReference type="SUPFAM" id="SSF100950">
    <property type="entry name" value="NagB/RpiA/CoA transferase-like"/>
    <property type="match status" value="1"/>
</dbReference>
<dbReference type="EMBL" id="VWRR01000008">
    <property type="protein sequence ID" value="KAF6002972.1"/>
    <property type="molecule type" value="Genomic_DNA"/>
</dbReference>
<evidence type="ECO:0000256" key="5">
    <source>
        <dbReference type="ARBA" id="ARBA00038966"/>
    </source>
</evidence>
<protein>
    <recommendedName>
        <fullName evidence="5 7">5-formyltetrahydrofolate cyclo-ligase</fullName>
        <ecNumber evidence="5 7">6.3.3.2</ecNumber>
    </recommendedName>
</protein>
<feature type="binding site" evidence="6">
    <location>
        <begin position="8"/>
        <end position="12"/>
    </location>
    <ligand>
        <name>ATP</name>
        <dbReference type="ChEBI" id="CHEBI:30616"/>
    </ligand>
</feature>
<evidence type="ECO:0000256" key="7">
    <source>
        <dbReference type="RuleBase" id="RU361279"/>
    </source>
</evidence>
<keyword evidence="7" id="KW-0479">Metal-binding</keyword>
<comment type="catalytic activity">
    <reaction evidence="4 7">
        <text>(6S)-5-formyl-5,6,7,8-tetrahydrofolate + ATP = (6R)-5,10-methenyltetrahydrofolate + ADP + phosphate</text>
        <dbReference type="Rhea" id="RHEA:10488"/>
        <dbReference type="ChEBI" id="CHEBI:30616"/>
        <dbReference type="ChEBI" id="CHEBI:43474"/>
        <dbReference type="ChEBI" id="CHEBI:57455"/>
        <dbReference type="ChEBI" id="CHEBI:57457"/>
        <dbReference type="ChEBI" id="CHEBI:456216"/>
        <dbReference type="EC" id="6.3.3.2"/>
    </reaction>
</comment>
<comment type="cofactor">
    <cofactor evidence="7">
        <name>Mg(2+)</name>
        <dbReference type="ChEBI" id="CHEBI:18420"/>
    </cofactor>
</comment>
<keyword evidence="7" id="KW-0460">Magnesium</keyword>
<evidence type="ECO:0000256" key="2">
    <source>
        <dbReference type="ARBA" id="ARBA00022741"/>
    </source>
</evidence>
<dbReference type="NCBIfam" id="TIGR02727">
    <property type="entry name" value="MTHFS_bact"/>
    <property type="match status" value="1"/>
</dbReference>
<dbReference type="Proteomes" id="UP000530660">
    <property type="component" value="Unassembled WGS sequence"/>
</dbReference>
<dbReference type="Gene3D" id="3.40.50.10420">
    <property type="entry name" value="NagB/RpiA/CoA transferase-like"/>
    <property type="match status" value="1"/>
</dbReference>
<dbReference type="InterPro" id="IPR037171">
    <property type="entry name" value="NagB/RpiA_transferase-like"/>
</dbReference>